<comment type="caution">
    <text evidence="2">The sequence shown here is derived from an EMBL/GenBank/DDBJ whole genome shotgun (WGS) entry which is preliminary data.</text>
</comment>
<dbReference type="AlphaFoldDB" id="A0A8J7GQ42"/>
<protein>
    <submittedName>
        <fullName evidence="2">Septal ring-binding cell division protein DamX</fullName>
    </submittedName>
</protein>
<dbReference type="Proteomes" id="UP000622552">
    <property type="component" value="Unassembled WGS sequence"/>
</dbReference>
<keyword evidence="3" id="KW-1185">Reference proteome</keyword>
<name>A0A8J7GQ42_9ACTN</name>
<dbReference type="RefSeq" id="WP_197002036.1">
    <property type="nucleotide sequence ID" value="NZ_BONS01000004.1"/>
</dbReference>
<keyword evidence="2" id="KW-0131">Cell cycle</keyword>
<keyword evidence="2" id="KW-0132">Cell division</keyword>
<dbReference type="EMBL" id="JADOUF010000001">
    <property type="protein sequence ID" value="MBG6134851.1"/>
    <property type="molecule type" value="Genomic_DNA"/>
</dbReference>
<evidence type="ECO:0000313" key="3">
    <source>
        <dbReference type="Proteomes" id="UP000622552"/>
    </source>
</evidence>
<feature type="region of interest" description="Disordered" evidence="1">
    <location>
        <begin position="33"/>
        <end position="117"/>
    </location>
</feature>
<accession>A0A8J7GQ42</accession>
<feature type="compositionally biased region" description="Low complexity" evidence="1">
    <location>
        <begin position="40"/>
        <end position="75"/>
    </location>
</feature>
<dbReference type="GO" id="GO:0051301">
    <property type="term" value="P:cell division"/>
    <property type="evidence" value="ECO:0007669"/>
    <property type="project" value="UniProtKB-KW"/>
</dbReference>
<feature type="compositionally biased region" description="Low complexity" evidence="1">
    <location>
        <begin position="82"/>
        <end position="106"/>
    </location>
</feature>
<organism evidence="2 3">
    <name type="scientific">Longispora fulva</name>
    <dbReference type="NCBI Taxonomy" id="619741"/>
    <lineage>
        <taxon>Bacteria</taxon>
        <taxon>Bacillati</taxon>
        <taxon>Actinomycetota</taxon>
        <taxon>Actinomycetes</taxon>
        <taxon>Micromonosporales</taxon>
        <taxon>Micromonosporaceae</taxon>
        <taxon>Longispora</taxon>
    </lineage>
</organism>
<gene>
    <name evidence="2" type="ORF">IW245_001045</name>
</gene>
<proteinExistence type="predicted"/>
<evidence type="ECO:0000313" key="2">
    <source>
        <dbReference type="EMBL" id="MBG6134851.1"/>
    </source>
</evidence>
<reference evidence="2" key="1">
    <citation type="submission" date="2020-11" db="EMBL/GenBank/DDBJ databases">
        <title>Sequencing the genomes of 1000 actinobacteria strains.</title>
        <authorList>
            <person name="Klenk H.-P."/>
        </authorList>
    </citation>
    <scope>NUCLEOTIDE SEQUENCE</scope>
    <source>
        <strain evidence="2">DSM 45356</strain>
    </source>
</reference>
<evidence type="ECO:0000256" key="1">
    <source>
        <dbReference type="SAM" id="MobiDB-lite"/>
    </source>
</evidence>
<sequence>MQKRWWLGAGIAAAAGVALLGGVATAAPSLSGPLLQFMTPAKPSAPASAAPQVRPSATKAVHAPRTQAPRTHAPATRPPASPTAAARTTVAVRPSPSPAPARSAAPHQGGLGGLLGH</sequence>